<dbReference type="PRINTS" id="PR00080">
    <property type="entry name" value="SDRFAMILY"/>
</dbReference>
<protein>
    <submittedName>
        <fullName evidence="2">SDR family oxidoreductase</fullName>
    </submittedName>
</protein>
<dbReference type="GO" id="GO:0016616">
    <property type="term" value="F:oxidoreductase activity, acting on the CH-OH group of donors, NAD or NADP as acceptor"/>
    <property type="evidence" value="ECO:0007669"/>
    <property type="project" value="TreeGrafter"/>
</dbReference>
<organism evidence="2 3">
    <name type="scientific">Gammaproteobacteria bacterium LSUCC0057</name>
    <dbReference type="NCBI Taxonomy" id="2559237"/>
    <lineage>
        <taxon>Bacteria</taxon>
        <taxon>Pseudomonadati</taxon>
        <taxon>Pseudomonadota</taxon>
        <taxon>Gammaproteobacteria</taxon>
        <taxon>Cellvibrionales</taxon>
        <taxon>Porticoccaceae</taxon>
        <taxon>SAR92 clade</taxon>
    </lineage>
</organism>
<dbReference type="EMBL" id="SPIA01000001">
    <property type="protein sequence ID" value="TFH68797.1"/>
    <property type="molecule type" value="Genomic_DNA"/>
</dbReference>
<comment type="caution">
    <text evidence="2">The sequence shown here is derived from an EMBL/GenBank/DDBJ whole genome shotgun (WGS) entry which is preliminary data.</text>
</comment>
<keyword evidence="3" id="KW-1185">Reference proteome</keyword>
<name>A0A4Y8ULW6_9GAMM</name>
<dbReference type="InterPro" id="IPR020904">
    <property type="entry name" value="Sc_DH/Rdtase_CS"/>
</dbReference>
<evidence type="ECO:0000313" key="2">
    <source>
        <dbReference type="EMBL" id="TFH68797.1"/>
    </source>
</evidence>
<dbReference type="PRINTS" id="PR00081">
    <property type="entry name" value="GDHRDH"/>
</dbReference>
<dbReference type="OrthoDB" id="9775864at2"/>
<dbReference type="NCBIfam" id="NF005559">
    <property type="entry name" value="PRK07231.1"/>
    <property type="match status" value="1"/>
</dbReference>
<dbReference type="Gene3D" id="3.40.50.720">
    <property type="entry name" value="NAD(P)-binding Rossmann-like Domain"/>
    <property type="match status" value="1"/>
</dbReference>
<dbReference type="FunFam" id="3.40.50.720:FF:000084">
    <property type="entry name" value="Short-chain dehydrogenase reductase"/>
    <property type="match status" value="1"/>
</dbReference>
<dbReference type="Pfam" id="PF13561">
    <property type="entry name" value="adh_short_C2"/>
    <property type="match status" value="1"/>
</dbReference>
<comment type="similarity">
    <text evidence="1">Belongs to the short-chain dehydrogenases/reductases (SDR) family.</text>
</comment>
<evidence type="ECO:0000256" key="1">
    <source>
        <dbReference type="ARBA" id="ARBA00006484"/>
    </source>
</evidence>
<dbReference type="PROSITE" id="PS00061">
    <property type="entry name" value="ADH_SHORT"/>
    <property type="match status" value="1"/>
</dbReference>
<sequence length="267" mass="28470">MLLDAFKLTGKTALVTGAGKGIGRAIALSYAELGANIIGIARNQQELDSLAEEVRGHGVKALMITCDITDQQQLDQVPEKIAAEFTALDILVNNAGAAGRGWGSLEKVDRQRFEDTLTINLTSAYSLIHGCLPLLRQGREAAIINVSSALSWMVDKNFSAYAAAKAGMNQMTKVISYELAPHIRVNGIAPGAVDTPSTAFIKQNEAMHKATTRWIPLQRMGEPMDIAWAAVYLASSASAFVSGKILEVDGGMQALPGSAIEAVMQQQ</sequence>
<reference evidence="2 3" key="1">
    <citation type="submission" date="2019-03" db="EMBL/GenBank/DDBJ databases">
        <title>Draft genome of Gammaproteobacteria bacterium LSUCC0057, a member of the SAR92 clade.</title>
        <authorList>
            <person name="Lanclos V.C."/>
            <person name="Doiron C."/>
            <person name="Henson M.W."/>
            <person name="Thrash J.C."/>
        </authorList>
    </citation>
    <scope>NUCLEOTIDE SEQUENCE [LARGE SCALE GENOMIC DNA]</scope>
    <source>
        <strain evidence="2 3">LSUCC0057</strain>
    </source>
</reference>
<accession>A0A4Y8ULW6</accession>
<dbReference type="InterPro" id="IPR002347">
    <property type="entry name" value="SDR_fam"/>
</dbReference>
<dbReference type="SUPFAM" id="SSF51735">
    <property type="entry name" value="NAD(P)-binding Rossmann-fold domains"/>
    <property type="match status" value="1"/>
</dbReference>
<dbReference type="InterPro" id="IPR036291">
    <property type="entry name" value="NAD(P)-bd_dom_sf"/>
</dbReference>
<dbReference type="Proteomes" id="UP000298133">
    <property type="component" value="Unassembled WGS sequence"/>
</dbReference>
<dbReference type="PANTHER" id="PTHR42760">
    <property type="entry name" value="SHORT-CHAIN DEHYDROGENASES/REDUCTASES FAMILY MEMBER"/>
    <property type="match status" value="1"/>
</dbReference>
<evidence type="ECO:0000313" key="3">
    <source>
        <dbReference type="Proteomes" id="UP000298133"/>
    </source>
</evidence>
<proteinExistence type="inferred from homology"/>
<gene>
    <name evidence="2" type="ORF">E3W66_02270</name>
</gene>
<dbReference type="AlphaFoldDB" id="A0A4Y8ULW6"/>